<dbReference type="Proteomes" id="UP000507470">
    <property type="component" value="Unassembled WGS sequence"/>
</dbReference>
<dbReference type="EMBL" id="CACVKT020006320">
    <property type="protein sequence ID" value="CAC5400805.1"/>
    <property type="molecule type" value="Genomic_DNA"/>
</dbReference>
<name>A0A6J8CY77_MYTCO</name>
<feature type="chain" id="PRO_5026858790" description="Fibrinogen C-terminal domain-containing protein" evidence="1">
    <location>
        <begin position="17"/>
        <end position="378"/>
    </location>
</feature>
<evidence type="ECO:0000259" key="2">
    <source>
        <dbReference type="PROSITE" id="PS51406"/>
    </source>
</evidence>
<feature type="signal peptide" evidence="1">
    <location>
        <begin position="1"/>
        <end position="16"/>
    </location>
</feature>
<gene>
    <name evidence="3" type="ORF">MCOR_34956</name>
</gene>
<dbReference type="PANTHER" id="PTHR19143:SF327">
    <property type="entry name" value="FI21813P1-RELATED"/>
    <property type="match status" value="1"/>
</dbReference>
<feature type="domain" description="Fibrinogen C-terminal" evidence="2">
    <location>
        <begin position="92"/>
        <end position="306"/>
    </location>
</feature>
<dbReference type="SMART" id="SM00186">
    <property type="entry name" value="FBG"/>
    <property type="match status" value="1"/>
</dbReference>
<evidence type="ECO:0000313" key="3">
    <source>
        <dbReference type="EMBL" id="CAC5400805.1"/>
    </source>
</evidence>
<keyword evidence="4" id="KW-1185">Reference proteome</keyword>
<organism evidence="3 4">
    <name type="scientific">Mytilus coruscus</name>
    <name type="common">Sea mussel</name>
    <dbReference type="NCBI Taxonomy" id="42192"/>
    <lineage>
        <taxon>Eukaryota</taxon>
        <taxon>Metazoa</taxon>
        <taxon>Spiralia</taxon>
        <taxon>Lophotrochozoa</taxon>
        <taxon>Mollusca</taxon>
        <taxon>Bivalvia</taxon>
        <taxon>Autobranchia</taxon>
        <taxon>Pteriomorphia</taxon>
        <taxon>Mytilida</taxon>
        <taxon>Mytiloidea</taxon>
        <taxon>Mytilidae</taxon>
        <taxon>Mytilinae</taxon>
        <taxon>Mytilus</taxon>
    </lineage>
</organism>
<dbReference type="SUPFAM" id="SSF56496">
    <property type="entry name" value="Fibrinogen C-terminal domain-like"/>
    <property type="match status" value="1"/>
</dbReference>
<evidence type="ECO:0000256" key="1">
    <source>
        <dbReference type="SAM" id="SignalP"/>
    </source>
</evidence>
<dbReference type="GO" id="GO:0005615">
    <property type="term" value="C:extracellular space"/>
    <property type="evidence" value="ECO:0007669"/>
    <property type="project" value="TreeGrafter"/>
</dbReference>
<dbReference type="PROSITE" id="PS51406">
    <property type="entry name" value="FIBRINOGEN_C_2"/>
    <property type="match status" value="1"/>
</dbReference>
<dbReference type="PANTHER" id="PTHR19143">
    <property type="entry name" value="FIBRINOGEN/TENASCIN/ANGIOPOEITIN"/>
    <property type="match status" value="1"/>
</dbReference>
<evidence type="ECO:0000313" key="4">
    <source>
        <dbReference type="Proteomes" id="UP000507470"/>
    </source>
</evidence>
<protein>
    <recommendedName>
        <fullName evidence="2">Fibrinogen C-terminal domain-containing protein</fullName>
    </recommendedName>
</protein>
<dbReference type="Pfam" id="PF00147">
    <property type="entry name" value="Fibrinogen_C"/>
    <property type="match status" value="1"/>
</dbReference>
<dbReference type="CDD" id="cd00087">
    <property type="entry name" value="FReD"/>
    <property type="match status" value="1"/>
</dbReference>
<dbReference type="Gene3D" id="3.90.215.10">
    <property type="entry name" value="Gamma Fibrinogen, chain A, domain 1"/>
    <property type="match status" value="1"/>
</dbReference>
<reference evidence="3 4" key="1">
    <citation type="submission" date="2020-06" db="EMBL/GenBank/DDBJ databases">
        <authorList>
            <person name="Li R."/>
            <person name="Bekaert M."/>
        </authorList>
    </citation>
    <scope>NUCLEOTIDE SEQUENCE [LARGE SCALE GENOMIC DNA]</scope>
    <source>
        <strain evidence="4">wild</strain>
    </source>
</reference>
<dbReference type="InterPro" id="IPR014716">
    <property type="entry name" value="Fibrinogen_a/b/g_C_1"/>
</dbReference>
<sequence>MFLLLIVLLLLSCISGELNQFNCIEIIPGKLFKDNVVSSKDDSSYTDCITFCLDRDEIWLSASLQKTKCHCHDKHFIGTDGTADSSSTYFKLDKRTNSRNCYDIYMCYSKGNGVYNVSLDGTKDDFQIYCDMDNGGWSVIQSRFDGSLSFQKSYMEYKEGFGDVYGEYWLGLENIHTIVSSGNFEVRFDLEDWEGNTRYAVYSYFALADGNHNYQLNISGYIGNAGDAARTHDGMLFSAGMIDYDNWPTACVDRFGGGGFWYNACHNMNINGQYNNTANGEGINWGQWRGYYYSLKSVSMKIYQLVQILVQDKHSITYDSKRAIQVPSEEAGHVVKLKRKSTEPGYQYRKRRVTEMPSEEEIDNTNADDTAAITAMSI</sequence>
<dbReference type="InterPro" id="IPR050373">
    <property type="entry name" value="Fibrinogen_C-term_domain"/>
</dbReference>
<keyword evidence="1" id="KW-0732">Signal</keyword>
<dbReference type="OrthoDB" id="6111494at2759"/>
<dbReference type="InterPro" id="IPR036056">
    <property type="entry name" value="Fibrinogen-like_C"/>
</dbReference>
<dbReference type="AlphaFoldDB" id="A0A6J8CY77"/>
<proteinExistence type="predicted"/>
<accession>A0A6J8CY77</accession>
<dbReference type="InterPro" id="IPR002181">
    <property type="entry name" value="Fibrinogen_a/b/g_C_dom"/>
</dbReference>